<keyword evidence="5 9" id="KW-0808">Transferase</keyword>
<dbReference type="AlphaFoldDB" id="K7ABZ7"/>
<sequence length="594" mass="68170">MTNKHEPLGLFKTEPGYRVRLWAPNATNVAIRGEFDGWSNEGVNLSKDNDGVWYGCAPELKNNQQYQFSITTESGDILKRNDPRGRLLTNSAGTSVVYDDDYIWPKSEFMLANVEALVIYELHIGTFNCTYNTANKPGTFRSAIEKLDYLSELGVNCIEVMPVNEFAGDFSWGYNPAYPFAVEEAYGGPNGLKDLVREAHARNIGVILDVVYNHFGPSDLHLWQFDGWSENEKGGIYFYNDWRSDTPWGDTRPDYGRPQVRQYIFDNAMMWLEEFKLDGLRMDMIPYMRSVSGTEDPKDCIKEAYGLLRWINAEIKNRYPHKLVVAEDLHGNDFVTDHHEHNGLGYTAQWDADFVHPIRNVLTQPNDDDRDLNLVSKALTRCYSSNAFSRVIYVESHDEVANGSARLAEEIAPGNVDKDYFARQRSVIGVVLTLTAPGIPMLFQGQELLEDLWFDDKDPIDWSRLDKFPQLNQAYKTLISLRKNSISLQGENVSILHMDHANKVLAYERKNIRDDDDDKAPGTSPSVLVIINFKNQRFDNYLIPDFDNQQWKCVFNWHNGYIEPNEFAFTQTGDNKCGKINIGEYQILIFERLM</sequence>
<dbReference type="PANTHER" id="PTHR43651:SF11">
    <property type="entry name" value="MALTO-OLIGOSYLTREHALOSE TREHALOHYDROLASE"/>
    <property type="match status" value="1"/>
</dbReference>
<keyword evidence="6" id="KW-0119">Carbohydrate metabolism</keyword>
<dbReference type="Proteomes" id="UP000006322">
    <property type="component" value="Unassembled WGS sequence"/>
</dbReference>
<comment type="caution">
    <text evidence="9">The sequence shown here is derived from an EMBL/GenBank/DDBJ whole genome shotgun (WGS) entry which is preliminary data.</text>
</comment>
<keyword evidence="9" id="KW-0328">Glycosyltransferase</keyword>
<comment type="function">
    <text evidence="2">Catalyzes the formation of the alpha-1,6-glucosidic linkages in glycogen by scission of a 1,4-alpha-linked oligosaccharide from growing alpha-1,4-glucan chains and the subsequent attachment of the oligosaccharide to the alpha-1,6 position.</text>
</comment>
<feature type="domain" description="Glycosyl hydrolase family 13 catalytic" evidence="8">
    <location>
        <begin position="121"/>
        <end position="482"/>
    </location>
</feature>
<dbReference type="CDD" id="cd11325">
    <property type="entry name" value="AmyAc_GTHase"/>
    <property type="match status" value="1"/>
</dbReference>
<dbReference type="PANTHER" id="PTHR43651">
    <property type="entry name" value="1,4-ALPHA-GLUCAN-BRANCHING ENZYME"/>
    <property type="match status" value="1"/>
</dbReference>
<comment type="similarity">
    <text evidence="3">Belongs to the glycosyl hydrolase 13 family. GlgB subfamily.</text>
</comment>
<comment type="catalytic activity">
    <reaction evidence="1">
        <text>Transfers a segment of a (1-&gt;4)-alpha-D-glucan chain to a primary hydroxy group in a similar glucan chain.</text>
        <dbReference type="EC" id="2.4.1.18"/>
    </reaction>
</comment>
<dbReference type="Pfam" id="PF02922">
    <property type="entry name" value="CBM_48"/>
    <property type="match status" value="1"/>
</dbReference>
<gene>
    <name evidence="9" type="primary">glgB</name>
    <name evidence="9" type="ORF">GPLA_1958</name>
</gene>
<accession>K7ABZ7</accession>
<evidence type="ECO:0000256" key="2">
    <source>
        <dbReference type="ARBA" id="ARBA00002953"/>
    </source>
</evidence>
<evidence type="ECO:0000313" key="9">
    <source>
        <dbReference type="EMBL" id="GAC32865.1"/>
    </source>
</evidence>
<name>K7ABZ7_9ALTE</name>
<keyword evidence="10" id="KW-1185">Reference proteome</keyword>
<proteinExistence type="inferred from homology"/>
<dbReference type="STRING" id="1129793.GPLA_1958"/>
<evidence type="ECO:0000256" key="7">
    <source>
        <dbReference type="PIRSR" id="PIRSR000463-1"/>
    </source>
</evidence>
<dbReference type="PIRSF" id="PIRSF000463">
    <property type="entry name" value="GlgB"/>
    <property type="match status" value="1"/>
</dbReference>
<dbReference type="Gene3D" id="3.20.20.80">
    <property type="entry name" value="Glycosidases"/>
    <property type="match status" value="1"/>
</dbReference>
<dbReference type="RefSeq" id="WP_007104650.1">
    <property type="nucleotide sequence ID" value="NZ_BAER01000044.1"/>
</dbReference>
<dbReference type="SUPFAM" id="SSF51445">
    <property type="entry name" value="(Trans)glycosidases"/>
    <property type="match status" value="1"/>
</dbReference>
<dbReference type="GO" id="GO:0004553">
    <property type="term" value="F:hydrolase activity, hydrolyzing O-glycosyl compounds"/>
    <property type="evidence" value="ECO:0007669"/>
    <property type="project" value="InterPro"/>
</dbReference>
<dbReference type="Gene3D" id="2.60.40.1180">
    <property type="entry name" value="Golgi alpha-mannosidase II"/>
    <property type="match status" value="1"/>
</dbReference>
<dbReference type="Gene3D" id="2.60.40.10">
    <property type="entry name" value="Immunoglobulins"/>
    <property type="match status" value="1"/>
</dbReference>
<dbReference type="GO" id="GO:0005978">
    <property type="term" value="P:glycogen biosynthetic process"/>
    <property type="evidence" value="ECO:0007669"/>
    <property type="project" value="InterPro"/>
</dbReference>
<dbReference type="SMART" id="SM00642">
    <property type="entry name" value="Aamy"/>
    <property type="match status" value="1"/>
</dbReference>
<evidence type="ECO:0000256" key="1">
    <source>
        <dbReference type="ARBA" id="ARBA00000826"/>
    </source>
</evidence>
<evidence type="ECO:0000256" key="4">
    <source>
        <dbReference type="ARBA" id="ARBA00012541"/>
    </source>
</evidence>
<dbReference type="InterPro" id="IPR017853">
    <property type="entry name" value="GH"/>
</dbReference>
<reference evidence="10" key="1">
    <citation type="journal article" date="2014" name="Environ. Microbiol.">
        <title>Comparative genomics of the marine bacterial genus Glaciecola reveals the high degree of genomic diversity and genomic characteristic for cold adaptation.</title>
        <authorList>
            <person name="Qin Q.L."/>
            <person name="Xie B.B."/>
            <person name="Yu Y."/>
            <person name="Shu Y.L."/>
            <person name="Rong J.C."/>
            <person name="Zhang Y.J."/>
            <person name="Zhao D.L."/>
            <person name="Chen X.L."/>
            <person name="Zhang X.Y."/>
            <person name="Chen B."/>
            <person name="Zhou B.C."/>
            <person name="Zhang Y.Z."/>
        </authorList>
    </citation>
    <scope>NUCLEOTIDE SEQUENCE [LARGE SCALE GENOMIC DNA]</scope>
    <source>
        <strain evidence="10">LMG 21857</strain>
    </source>
</reference>
<dbReference type="InterPro" id="IPR037439">
    <property type="entry name" value="Branching_enzy"/>
</dbReference>
<dbReference type="InterPro" id="IPR013783">
    <property type="entry name" value="Ig-like_fold"/>
</dbReference>
<evidence type="ECO:0000256" key="6">
    <source>
        <dbReference type="ARBA" id="ARBA00023277"/>
    </source>
</evidence>
<evidence type="ECO:0000313" key="10">
    <source>
        <dbReference type="Proteomes" id="UP000006322"/>
    </source>
</evidence>
<dbReference type="EC" id="2.4.1.18" evidence="4"/>
<feature type="active site" description="Proton donor" evidence="7">
    <location>
        <position position="327"/>
    </location>
</feature>
<dbReference type="Pfam" id="PF02806">
    <property type="entry name" value="Alpha-amylase_C"/>
    <property type="match status" value="1"/>
</dbReference>
<evidence type="ECO:0000256" key="5">
    <source>
        <dbReference type="ARBA" id="ARBA00022679"/>
    </source>
</evidence>
<evidence type="ECO:0000256" key="3">
    <source>
        <dbReference type="ARBA" id="ARBA00009000"/>
    </source>
</evidence>
<dbReference type="InterPro" id="IPR006047">
    <property type="entry name" value="GH13_cat_dom"/>
</dbReference>
<evidence type="ECO:0000259" key="8">
    <source>
        <dbReference type="SMART" id="SM00642"/>
    </source>
</evidence>
<dbReference type="OrthoDB" id="9800174at2"/>
<dbReference type="CDD" id="cd02855">
    <property type="entry name" value="E_set_GBE_prok_N"/>
    <property type="match status" value="1"/>
</dbReference>
<dbReference type="InterPro" id="IPR014756">
    <property type="entry name" value="Ig_E-set"/>
</dbReference>
<dbReference type="GO" id="GO:0043169">
    <property type="term" value="F:cation binding"/>
    <property type="evidence" value="ECO:0007669"/>
    <property type="project" value="InterPro"/>
</dbReference>
<protein>
    <recommendedName>
        <fullName evidence="4">1,4-alpha-glucan branching enzyme</fullName>
        <ecNumber evidence="4">2.4.1.18</ecNumber>
    </recommendedName>
</protein>
<dbReference type="InterPro" id="IPR004193">
    <property type="entry name" value="Glyco_hydro_13_N"/>
</dbReference>
<dbReference type="SUPFAM" id="SSF81296">
    <property type="entry name" value="E set domains"/>
    <property type="match status" value="1"/>
</dbReference>
<dbReference type="InterPro" id="IPR006048">
    <property type="entry name" value="A-amylase/branching_C"/>
</dbReference>
<dbReference type="EMBL" id="BAER01000044">
    <property type="protein sequence ID" value="GAC32865.1"/>
    <property type="molecule type" value="Genomic_DNA"/>
</dbReference>
<dbReference type="Pfam" id="PF00128">
    <property type="entry name" value="Alpha-amylase"/>
    <property type="match status" value="2"/>
</dbReference>
<feature type="active site" description="Nucleophile" evidence="7">
    <location>
        <position position="283"/>
    </location>
</feature>
<dbReference type="InterPro" id="IPR013780">
    <property type="entry name" value="Glyco_hydro_b"/>
</dbReference>
<dbReference type="InterPro" id="IPR044143">
    <property type="entry name" value="GlgB_N_E_set_prok"/>
</dbReference>
<dbReference type="GO" id="GO:0003844">
    <property type="term" value="F:1,4-alpha-glucan branching enzyme activity"/>
    <property type="evidence" value="ECO:0007669"/>
    <property type="project" value="UniProtKB-EC"/>
</dbReference>
<organism evidence="9 10">
    <name type="scientific">Paraglaciecola polaris LMG 21857</name>
    <dbReference type="NCBI Taxonomy" id="1129793"/>
    <lineage>
        <taxon>Bacteria</taxon>
        <taxon>Pseudomonadati</taxon>
        <taxon>Pseudomonadota</taxon>
        <taxon>Gammaproteobacteria</taxon>
        <taxon>Alteromonadales</taxon>
        <taxon>Alteromonadaceae</taxon>
        <taxon>Paraglaciecola</taxon>
    </lineage>
</organism>